<gene>
    <name evidence="3" type="primary">resA</name>
    <name evidence="3" type="ORF">SAE01_04280</name>
</gene>
<evidence type="ECO:0000256" key="1">
    <source>
        <dbReference type="SAM" id="SignalP"/>
    </source>
</evidence>
<reference evidence="3 4" key="1">
    <citation type="submission" date="2019-07" db="EMBL/GenBank/DDBJ databases">
        <title>Whole genome shotgun sequence of Segetibacter aerophilus NBRC 106135.</title>
        <authorList>
            <person name="Hosoyama A."/>
            <person name="Uohara A."/>
            <person name="Ohji S."/>
            <person name="Ichikawa N."/>
        </authorList>
    </citation>
    <scope>NUCLEOTIDE SEQUENCE [LARGE SCALE GENOMIC DNA]</scope>
    <source>
        <strain evidence="3 4">NBRC 106135</strain>
    </source>
</reference>
<keyword evidence="1" id="KW-0732">Signal</keyword>
<dbReference type="PANTHER" id="PTHR42852:SF13">
    <property type="entry name" value="PROTEIN DIPZ"/>
    <property type="match status" value="1"/>
</dbReference>
<dbReference type="InterPro" id="IPR013766">
    <property type="entry name" value="Thioredoxin_domain"/>
</dbReference>
<dbReference type="AlphaFoldDB" id="A0A512B7I5"/>
<dbReference type="InterPro" id="IPR036249">
    <property type="entry name" value="Thioredoxin-like_sf"/>
</dbReference>
<name>A0A512B7I5_9BACT</name>
<comment type="caution">
    <text evidence="3">The sequence shown here is derived from an EMBL/GenBank/DDBJ whole genome shotgun (WGS) entry which is preliminary data.</text>
</comment>
<organism evidence="3 4">
    <name type="scientific">Segetibacter aerophilus</name>
    <dbReference type="NCBI Taxonomy" id="670293"/>
    <lineage>
        <taxon>Bacteria</taxon>
        <taxon>Pseudomonadati</taxon>
        <taxon>Bacteroidota</taxon>
        <taxon>Chitinophagia</taxon>
        <taxon>Chitinophagales</taxon>
        <taxon>Chitinophagaceae</taxon>
        <taxon>Segetibacter</taxon>
    </lineage>
</organism>
<dbReference type="SUPFAM" id="SSF52833">
    <property type="entry name" value="Thioredoxin-like"/>
    <property type="match status" value="1"/>
</dbReference>
<feature type="chain" id="PRO_5021818126" evidence="1">
    <location>
        <begin position="22"/>
        <end position="164"/>
    </location>
</feature>
<dbReference type="PROSITE" id="PS51352">
    <property type="entry name" value="THIOREDOXIN_2"/>
    <property type="match status" value="1"/>
</dbReference>
<dbReference type="PANTHER" id="PTHR42852">
    <property type="entry name" value="THIOL:DISULFIDE INTERCHANGE PROTEIN DSBE"/>
    <property type="match status" value="1"/>
</dbReference>
<dbReference type="Gene3D" id="3.40.30.10">
    <property type="entry name" value="Glutaredoxin"/>
    <property type="match status" value="1"/>
</dbReference>
<dbReference type="CDD" id="cd02966">
    <property type="entry name" value="TlpA_like_family"/>
    <property type="match status" value="1"/>
</dbReference>
<feature type="signal peptide" evidence="1">
    <location>
        <begin position="1"/>
        <end position="21"/>
    </location>
</feature>
<evidence type="ECO:0000313" key="3">
    <source>
        <dbReference type="EMBL" id="GEO07932.1"/>
    </source>
</evidence>
<keyword evidence="4" id="KW-1185">Reference proteome</keyword>
<evidence type="ECO:0000259" key="2">
    <source>
        <dbReference type="PROSITE" id="PS51352"/>
    </source>
</evidence>
<sequence>MKKAIFLVAFIASVVSINASAQKASSTQIKKVTAKEVKKMIDNSTGPMIVNFWATWCGPCIREIPWFDSIMTKKNSPVKLVLVSVDFKSEYSKLAAFVKKHGYKGEVLFLDEIDADKYTAAIEPKWKGAIPASIFVNNATKYYQVFLEQIPKQRFEMELDKLAK</sequence>
<proteinExistence type="predicted"/>
<evidence type="ECO:0000313" key="4">
    <source>
        <dbReference type="Proteomes" id="UP000321513"/>
    </source>
</evidence>
<dbReference type="Pfam" id="PF00085">
    <property type="entry name" value="Thioredoxin"/>
    <property type="match status" value="1"/>
</dbReference>
<dbReference type="OrthoDB" id="9815205at2"/>
<dbReference type="RefSeq" id="WP_147201877.1">
    <property type="nucleotide sequence ID" value="NZ_BJYT01000001.1"/>
</dbReference>
<accession>A0A512B7I5</accession>
<dbReference type="InterPro" id="IPR050553">
    <property type="entry name" value="Thioredoxin_ResA/DsbE_sf"/>
</dbReference>
<dbReference type="Proteomes" id="UP000321513">
    <property type="component" value="Unassembled WGS sequence"/>
</dbReference>
<protein>
    <submittedName>
        <fullName evidence="3">Thiol-disulfide oxidoreductase</fullName>
    </submittedName>
</protein>
<dbReference type="EMBL" id="BJYT01000001">
    <property type="protein sequence ID" value="GEO07932.1"/>
    <property type="molecule type" value="Genomic_DNA"/>
</dbReference>
<feature type="domain" description="Thioredoxin" evidence="2">
    <location>
        <begin position="13"/>
        <end position="145"/>
    </location>
</feature>